<evidence type="ECO:0000313" key="3">
    <source>
        <dbReference type="Proteomes" id="UP001152795"/>
    </source>
</evidence>
<dbReference type="SUPFAM" id="SSF56672">
    <property type="entry name" value="DNA/RNA polymerases"/>
    <property type="match status" value="1"/>
</dbReference>
<dbReference type="PANTHER" id="PTHR47027">
    <property type="entry name" value="REVERSE TRANSCRIPTASE DOMAIN-CONTAINING PROTEIN"/>
    <property type="match status" value="1"/>
</dbReference>
<dbReference type="Proteomes" id="UP001152795">
    <property type="component" value="Unassembled WGS sequence"/>
</dbReference>
<accession>A0A6S7KU77</accession>
<reference evidence="2" key="1">
    <citation type="submission" date="2020-04" db="EMBL/GenBank/DDBJ databases">
        <authorList>
            <person name="Alioto T."/>
            <person name="Alioto T."/>
            <person name="Gomez Garrido J."/>
        </authorList>
    </citation>
    <scope>NUCLEOTIDE SEQUENCE</scope>
    <source>
        <strain evidence="2">A484AB</strain>
    </source>
</reference>
<proteinExistence type="predicted"/>
<sequence>TNLQHLGVPDELVSLITNAYTGATTSVRVGQETTDPIPIRAGVKQGCPLSAVLFNLCLELVIRSVKQKAADLPKNQSLLHFETLLSCLAYADDLVLVARSKDALQALLDSASSAGRDQHRREQVRLCFFVRAKQEPGAQHFFCEPARLY</sequence>
<evidence type="ECO:0000313" key="2">
    <source>
        <dbReference type="EMBL" id="CAB4023929.1"/>
    </source>
</evidence>
<dbReference type="PANTHER" id="PTHR47027:SF20">
    <property type="entry name" value="REVERSE TRANSCRIPTASE-LIKE PROTEIN WITH RNA-DIRECTED DNA POLYMERASE DOMAIN"/>
    <property type="match status" value="1"/>
</dbReference>
<dbReference type="EMBL" id="CACRXK020012755">
    <property type="protein sequence ID" value="CAB4023929.1"/>
    <property type="molecule type" value="Genomic_DNA"/>
</dbReference>
<dbReference type="OrthoDB" id="9902985at2759"/>
<name>A0A6S7KU77_PARCT</name>
<gene>
    <name evidence="2" type="ORF">PACLA_8A006508</name>
</gene>
<protein>
    <recommendedName>
        <fullName evidence="1">Reverse transcriptase domain-containing protein</fullName>
    </recommendedName>
</protein>
<organism evidence="2 3">
    <name type="scientific">Paramuricea clavata</name>
    <name type="common">Red gorgonian</name>
    <name type="synonym">Violescent sea-whip</name>
    <dbReference type="NCBI Taxonomy" id="317549"/>
    <lineage>
        <taxon>Eukaryota</taxon>
        <taxon>Metazoa</taxon>
        <taxon>Cnidaria</taxon>
        <taxon>Anthozoa</taxon>
        <taxon>Octocorallia</taxon>
        <taxon>Malacalcyonacea</taxon>
        <taxon>Plexauridae</taxon>
        <taxon>Paramuricea</taxon>
    </lineage>
</organism>
<keyword evidence="3" id="KW-1185">Reference proteome</keyword>
<dbReference type="AlphaFoldDB" id="A0A6S7KU77"/>
<dbReference type="InterPro" id="IPR000477">
    <property type="entry name" value="RT_dom"/>
</dbReference>
<evidence type="ECO:0000259" key="1">
    <source>
        <dbReference type="Pfam" id="PF00078"/>
    </source>
</evidence>
<dbReference type="InterPro" id="IPR043502">
    <property type="entry name" value="DNA/RNA_pol_sf"/>
</dbReference>
<feature type="domain" description="Reverse transcriptase" evidence="1">
    <location>
        <begin position="4"/>
        <end position="116"/>
    </location>
</feature>
<feature type="non-terminal residue" evidence="2">
    <location>
        <position position="1"/>
    </location>
</feature>
<comment type="caution">
    <text evidence="2">The sequence shown here is derived from an EMBL/GenBank/DDBJ whole genome shotgun (WGS) entry which is preliminary data.</text>
</comment>
<dbReference type="Pfam" id="PF00078">
    <property type="entry name" value="RVT_1"/>
    <property type="match status" value="1"/>
</dbReference>